<dbReference type="PROSITE" id="PS50263">
    <property type="entry name" value="CN_HYDROLASE"/>
    <property type="match status" value="1"/>
</dbReference>
<keyword evidence="3" id="KW-1185">Reference proteome</keyword>
<comment type="caution">
    <text evidence="2">The sequence shown here is derived from an EMBL/GenBank/DDBJ whole genome shotgun (WGS) entry which is preliminary data.</text>
</comment>
<feature type="domain" description="CN hydrolase" evidence="1">
    <location>
        <begin position="1"/>
        <end position="208"/>
    </location>
</feature>
<name>A0A8J2ZVG0_9BACL</name>
<protein>
    <recommendedName>
        <fullName evidence="1">CN hydrolase domain-containing protein</fullName>
    </recommendedName>
</protein>
<dbReference type="AlphaFoldDB" id="A0A8J2ZVG0"/>
<dbReference type="InterPro" id="IPR036526">
    <property type="entry name" value="C-N_Hydrolase_sf"/>
</dbReference>
<organism evidence="2 3">
    <name type="scientific">Pullulanibacillus pueri</name>
    <dbReference type="NCBI Taxonomy" id="1437324"/>
    <lineage>
        <taxon>Bacteria</taxon>
        <taxon>Bacillati</taxon>
        <taxon>Bacillota</taxon>
        <taxon>Bacilli</taxon>
        <taxon>Bacillales</taxon>
        <taxon>Sporolactobacillaceae</taxon>
        <taxon>Pullulanibacillus</taxon>
    </lineage>
</organism>
<dbReference type="RefSeq" id="WP_188497180.1">
    <property type="nucleotide sequence ID" value="NZ_BMFV01000012.1"/>
</dbReference>
<dbReference type="SUPFAM" id="SSF56317">
    <property type="entry name" value="Carbon-nitrogen hydrolase"/>
    <property type="match status" value="1"/>
</dbReference>
<evidence type="ECO:0000313" key="3">
    <source>
        <dbReference type="Proteomes" id="UP000656813"/>
    </source>
</evidence>
<gene>
    <name evidence="2" type="ORF">GCM10007096_19180</name>
</gene>
<reference evidence="2" key="2">
    <citation type="submission" date="2020-09" db="EMBL/GenBank/DDBJ databases">
        <authorList>
            <person name="Sun Q."/>
            <person name="Zhou Y."/>
        </authorList>
    </citation>
    <scope>NUCLEOTIDE SEQUENCE</scope>
    <source>
        <strain evidence="2">CGMCC 1.12777</strain>
    </source>
</reference>
<proteinExistence type="predicted"/>
<reference evidence="2" key="1">
    <citation type="journal article" date="2014" name="Int. J. Syst. Evol. Microbiol.">
        <title>Complete genome sequence of Corynebacterium casei LMG S-19264T (=DSM 44701T), isolated from a smear-ripened cheese.</title>
        <authorList>
            <consortium name="US DOE Joint Genome Institute (JGI-PGF)"/>
            <person name="Walter F."/>
            <person name="Albersmeier A."/>
            <person name="Kalinowski J."/>
            <person name="Ruckert C."/>
        </authorList>
    </citation>
    <scope>NUCLEOTIDE SEQUENCE</scope>
    <source>
        <strain evidence="2">CGMCC 1.12777</strain>
    </source>
</reference>
<evidence type="ECO:0000259" key="1">
    <source>
        <dbReference type="PROSITE" id="PS50263"/>
    </source>
</evidence>
<sequence length="217" mass="25077">MRILIAQPKREQELEQLEHEILHHPDTDIIVFPEGYFKEEKRERICSLAHQYNLYVVAGYKDHNDKDRAFIVNRAGELILERAKTPEKERLYSPSKVVDRDVKIAYLLCREVFLGLEGLDQAQSVDLIFNPIGVGMFSEEQFSDWTNEAKQIAITQKALVIGVSHADGSYRNCGYSIPIAYCFDEKGEEVFSAKNDTRTRILDTETRKTWILDHSLI</sequence>
<dbReference type="Gene3D" id="3.60.110.10">
    <property type="entry name" value="Carbon-nitrogen hydrolase"/>
    <property type="match status" value="1"/>
</dbReference>
<dbReference type="Proteomes" id="UP000656813">
    <property type="component" value="Unassembled WGS sequence"/>
</dbReference>
<accession>A0A8J2ZVG0</accession>
<dbReference type="EMBL" id="BMFV01000012">
    <property type="protein sequence ID" value="GGH81374.1"/>
    <property type="molecule type" value="Genomic_DNA"/>
</dbReference>
<dbReference type="InterPro" id="IPR003010">
    <property type="entry name" value="C-N_Hydrolase"/>
</dbReference>
<evidence type="ECO:0000313" key="2">
    <source>
        <dbReference type="EMBL" id="GGH81374.1"/>
    </source>
</evidence>